<feature type="transmembrane region" description="Helical" evidence="1">
    <location>
        <begin position="20"/>
        <end position="42"/>
    </location>
</feature>
<accession>E1YJE7</accession>
<keyword evidence="1" id="KW-0472">Membrane</keyword>
<keyword evidence="1" id="KW-0812">Transmembrane</keyword>
<proteinExistence type="predicted"/>
<gene>
    <name evidence="2" type="ORF">N47_E49130</name>
</gene>
<organism evidence="2">
    <name type="scientific">uncultured Desulfobacterium sp</name>
    <dbReference type="NCBI Taxonomy" id="201089"/>
    <lineage>
        <taxon>Bacteria</taxon>
        <taxon>Pseudomonadati</taxon>
        <taxon>Thermodesulfobacteriota</taxon>
        <taxon>Desulfobacteria</taxon>
        <taxon>Desulfobacterales</taxon>
        <taxon>Desulfobacteriaceae</taxon>
        <taxon>Desulfobacterium</taxon>
        <taxon>environmental samples</taxon>
    </lineage>
</organism>
<dbReference type="AlphaFoldDB" id="E1YJE7"/>
<name>E1YJE7_9BACT</name>
<evidence type="ECO:0000256" key="1">
    <source>
        <dbReference type="SAM" id="Phobius"/>
    </source>
</evidence>
<evidence type="ECO:0000313" key="2">
    <source>
        <dbReference type="EMBL" id="CBX31401.1"/>
    </source>
</evidence>
<protein>
    <submittedName>
        <fullName evidence="2">Uncharacterized protein</fullName>
    </submittedName>
</protein>
<sequence>MCHEKTFLISDFPESSHNIYCFPAVMILLVFFIIFIIPVFAYSSDVLSQHFFHPYISVEEEYNDNIDLTPDNEKEDYITTIRPGLKYSNSDEKSGIDLDYNMGLVFYGKTITLII</sequence>
<keyword evidence="1" id="KW-1133">Transmembrane helix</keyword>
<reference evidence="2" key="1">
    <citation type="journal article" date="2011" name="Environ. Microbiol.">
        <title>Genomic insights into the metabolic potential of the polycyclic aromatic hydrocarbon degrading sulfate-reducing Deltaproteobacterium N47.</title>
        <authorList>
            <person name="Bergmann F."/>
            <person name="Selesi D."/>
            <person name="Weinmaier T."/>
            <person name="Tischler P."/>
            <person name="Rattei T."/>
            <person name="Meckenstock R.U."/>
        </authorList>
    </citation>
    <scope>NUCLEOTIDE SEQUENCE</scope>
</reference>
<dbReference type="EMBL" id="FR695877">
    <property type="protein sequence ID" value="CBX31401.1"/>
    <property type="molecule type" value="Genomic_DNA"/>
</dbReference>